<dbReference type="GO" id="GO:0051213">
    <property type="term" value="F:dioxygenase activity"/>
    <property type="evidence" value="ECO:0007669"/>
    <property type="project" value="UniProtKB-KW"/>
</dbReference>
<comment type="caution">
    <text evidence="4">The sequence shown here is derived from an EMBL/GenBank/DDBJ whole genome shotgun (WGS) entry which is preliminary data.</text>
</comment>
<dbReference type="GO" id="GO:0046872">
    <property type="term" value="F:metal ion binding"/>
    <property type="evidence" value="ECO:0007669"/>
    <property type="project" value="UniProtKB-KW"/>
</dbReference>
<feature type="region of interest" description="Disordered" evidence="2">
    <location>
        <begin position="1"/>
        <end position="24"/>
    </location>
</feature>
<dbReference type="Proteomes" id="UP000028058">
    <property type="component" value="Unassembled WGS sequence"/>
</dbReference>
<name>A0A3M8EVF1_9ACTN</name>
<dbReference type="SUPFAM" id="SSF54593">
    <property type="entry name" value="Glyoxalase/Bleomycin resistance protein/Dihydroxybiphenyl dioxygenase"/>
    <property type="match status" value="1"/>
</dbReference>
<dbReference type="GO" id="GO:0004493">
    <property type="term" value="F:methylmalonyl-CoA epimerase activity"/>
    <property type="evidence" value="ECO:0007669"/>
    <property type="project" value="TreeGrafter"/>
</dbReference>
<keyword evidence="5" id="KW-1185">Reference proteome</keyword>
<accession>A0A3M8EVF1</accession>
<dbReference type="EMBL" id="JNAD02000009">
    <property type="protein sequence ID" value="RKM93949.1"/>
    <property type="molecule type" value="Genomic_DNA"/>
</dbReference>
<proteinExistence type="predicted"/>
<feature type="compositionally biased region" description="Pro residues" evidence="2">
    <location>
        <begin position="1"/>
        <end position="13"/>
    </location>
</feature>
<evidence type="ECO:0000256" key="1">
    <source>
        <dbReference type="ARBA" id="ARBA00022723"/>
    </source>
</evidence>
<evidence type="ECO:0000313" key="5">
    <source>
        <dbReference type="Proteomes" id="UP000028058"/>
    </source>
</evidence>
<dbReference type="PANTHER" id="PTHR43048">
    <property type="entry name" value="METHYLMALONYL-COA EPIMERASE"/>
    <property type="match status" value="1"/>
</dbReference>
<protein>
    <submittedName>
        <fullName evidence="4">2,3-dihydroxybiphenyl 1,2-dioxygenase</fullName>
    </submittedName>
</protein>
<evidence type="ECO:0000313" key="4">
    <source>
        <dbReference type="EMBL" id="RKM93949.1"/>
    </source>
</evidence>
<dbReference type="InterPro" id="IPR029068">
    <property type="entry name" value="Glyas_Bleomycin-R_OHBP_Dase"/>
</dbReference>
<reference evidence="4 5" key="1">
    <citation type="journal article" date="2014" name="Genome Announc.">
        <title>Draft Genome Sequence of Streptomyces fradiae ATCC 19609, a Strain Highly Sensitive to Antibiotics.</title>
        <authorList>
            <person name="Bekker O.B."/>
            <person name="Klimina K.M."/>
            <person name="Vatlin A.A."/>
            <person name="Zakharevich N.V."/>
            <person name="Kasianov A.S."/>
            <person name="Danilenko V.N."/>
        </authorList>
    </citation>
    <scope>NUCLEOTIDE SEQUENCE [LARGE SCALE GENOMIC DNA]</scope>
    <source>
        <strain evidence="4 5">ATCC 19609</strain>
    </source>
</reference>
<dbReference type="PANTHER" id="PTHR43048:SF3">
    <property type="entry name" value="METHYLMALONYL-COA EPIMERASE, MITOCHONDRIAL"/>
    <property type="match status" value="1"/>
</dbReference>
<evidence type="ECO:0000256" key="2">
    <source>
        <dbReference type="SAM" id="MobiDB-lite"/>
    </source>
</evidence>
<dbReference type="AlphaFoldDB" id="A0A3M8EVF1"/>
<organism evidence="4 5">
    <name type="scientific">Streptomyces xinghaiensis</name>
    <dbReference type="NCBI Taxonomy" id="1038928"/>
    <lineage>
        <taxon>Bacteria</taxon>
        <taxon>Bacillati</taxon>
        <taxon>Actinomycetota</taxon>
        <taxon>Actinomycetes</taxon>
        <taxon>Kitasatosporales</taxon>
        <taxon>Streptomycetaceae</taxon>
        <taxon>Streptomyces</taxon>
    </lineage>
</organism>
<dbReference type="PROSITE" id="PS51819">
    <property type="entry name" value="VOC"/>
    <property type="match status" value="1"/>
</dbReference>
<evidence type="ECO:0000259" key="3">
    <source>
        <dbReference type="PROSITE" id="PS51819"/>
    </source>
</evidence>
<dbReference type="Gene3D" id="3.10.180.10">
    <property type="entry name" value="2,3-Dihydroxybiphenyl 1,2-Dioxygenase, domain 1"/>
    <property type="match status" value="2"/>
</dbReference>
<dbReference type="InterPro" id="IPR051785">
    <property type="entry name" value="MMCE/EMCE_epimerase"/>
</dbReference>
<gene>
    <name evidence="4" type="ORF">SFRA_019190</name>
</gene>
<dbReference type="InterPro" id="IPR037523">
    <property type="entry name" value="VOC_core"/>
</dbReference>
<dbReference type="GO" id="GO:0046491">
    <property type="term" value="P:L-methylmalonyl-CoA metabolic process"/>
    <property type="evidence" value="ECO:0007669"/>
    <property type="project" value="TreeGrafter"/>
</dbReference>
<dbReference type="InterPro" id="IPR004360">
    <property type="entry name" value="Glyas_Fos-R_dOase_dom"/>
</dbReference>
<sequence length="389" mass="42368">MNDPIPTPNPASAPAPTADAHQGLHSEQGALRGEHPGRAAQPVIKVADLAWLEFTKPDLDRAETFAHDFGLSTAARTDEALHLRGAMAGTHCLVIRRGPSSRFIGPAFQAADAADLDRLASATGHKVRPLTEYGGGRAVDLLDPSGIPVRVVHGVTEQPAQPLQQPLVLNTGTSTAAARVNAAQRPPREPSQVQRLGHVVLSTRVFRRALDWYLRHLGLIVSDFLYLDGQRDRGPTMAFIRCDRGSEPADHHTLAMHLGPGTGYVHSAYQVADLDMLAAGGEYLRERGYRHSWGIGRHIQGSQIFDYWRDPDRFMMEHFADGDLFDHTLEPGWAAMSASGLAQWGPPATRDFLGTTPSPGVLLQAVSALREDNEVDRARLLGLMRALSR</sequence>
<feature type="domain" description="VOC" evidence="3">
    <location>
        <begin position="195"/>
        <end position="321"/>
    </location>
</feature>
<keyword evidence="1" id="KW-0479">Metal-binding</keyword>
<dbReference type="RefSeq" id="WP_050363426.1">
    <property type="nucleotide sequence ID" value="NZ_JNAD02000009.1"/>
</dbReference>
<dbReference type="Pfam" id="PF00903">
    <property type="entry name" value="Glyoxalase"/>
    <property type="match status" value="1"/>
</dbReference>
<dbReference type="OrthoDB" id="3827654at2"/>